<evidence type="ECO:0008006" key="3">
    <source>
        <dbReference type="Google" id="ProtNLM"/>
    </source>
</evidence>
<accession>A0A2H3DIS4</accession>
<evidence type="ECO:0000313" key="1">
    <source>
        <dbReference type="EMBL" id="PBK95115.1"/>
    </source>
</evidence>
<proteinExistence type="predicted"/>
<name>A0A2H3DIS4_ARMGA</name>
<dbReference type="OrthoDB" id="2975937at2759"/>
<dbReference type="Proteomes" id="UP000217790">
    <property type="component" value="Unassembled WGS sequence"/>
</dbReference>
<organism evidence="1 2">
    <name type="scientific">Armillaria gallica</name>
    <name type="common">Bulbous honey fungus</name>
    <name type="synonym">Armillaria bulbosa</name>
    <dbReference type="NCBI Taxonomy" id="47427"/>
    <lineage>
        <taxon>Eukaryota</taxon>
        <taxon>Fungi</taxon>
        <taxon>Dikarya</taxon>
        <taxon>Basidiomycota</taxon>
        <taxon>Agaricomycotina</taxon>
        <taxon>Agaricomycetes</taxon>
        <taxon>Agaricomycetidae</taxon>
        <taxon>Agaricales</taxon>
        <taxon>Marasmiineae</taxon>
        <taxon>Physalacriaceae</taxon>
        <taxon>Armillaria</taxon>
    </lineage>
</organism>
<keyword evidence="2" id="KW-1185">Reference proteome</keyword>
<dbReference type="EMBL" id="KZ293652">
    <property type="protein sequence ID" value="PBK95115.1"/>
    <property type="molecule type" value="Genomic_DNA"/>
</dbReference>
<protein>
    <recommendedName>
        <fullName evidence="3">MYND-type domain-containing protein</fullName>
    </recommendedName>
</protein>
<gene>
    <name evidence="1" type="ORF">ARMGADRAFT_1077888</name>
</gene>
<reference evidence="2" key="1">
    <citation type="journal article" date="2017" name="Nat. Ecol. Evol.">
        <title>Genome expansion and lineage-specific genetic innovations in the forest pathogenic fungi Armillaria.</title>
        <authorList>
            <person name="Sipos G."/>
            <person name="Prasanna A.N."/>
            <person name="Walter M.C."/>
            <person name="O'Connor E."/>
            <person name="Balint B."/>
            <person name="Krizsan K."/>
            <person name="Kiss B."/>
            <person name="Hess J."/>
            <person name="Varga T."/>
            <person name="Slot J."/>
            <person name="Riley R."/>
            <person name="Boka B."/>
            <person name="Rigling D."/>
            <person name="Barry K."/>
            <person name="Lee J."/>
            <person name="Mihaltcheva S."/>
            <person name="LaButti K."/>
            <person name="Lipzen A."/>
            <person name="Waldron R."/>
            <person name="Moloney N.M."/>
            <person name="Sperisen C."/>
            <person name="Kredics L."/>
            <person name="Vagvoelgyi C."/>
            <person name="Patrignani A."/>
            <person name="Fitzpatrick D."/>
            <person name="Nagy I."/>
            <person name="Doyle S."/>
            <person name="Anderson J.B."/>
            <person name="Grigoriev I.V."/>
            <person name="Gueldener U."/>
            <person name="Muensterkoetter M."/>
            <person name="Nagy L.G."/>
        </authorList>
    </citation>
    <scope>NUCLEOTIDE SEQUENCE [LARGE SCALE GENOMIC DNA]</scope>
    <source>
        <strain evidence="2">Ar21-2</strain>
    </source>
</reference>
<sequence length="234" mass="26247">MANGLAGRSVSEHHSLLFFPGMEADMEGQQIFVVNCRSSWKVKIGLNDTGHTVGTRQGLCRVFSGVLFSENDGAARYHVLYVLALAADAVHSDVTFNIQRDGIVGILHIDKYLVFIHRRDVYLVNLAVLSSLAHYFTKMVPLHAVRFDRNLCPGFPPPGTYIADFSTIYSAALTYRAPPYNVLLQDIIFMLRCLEACRTCQKQEGVKFRICSQCTKEGRKTWALYCGETCQRAD</sequence>
<dbReference type="InParanoid" id="A0A2H3DIS4"/>
<evidence type="ECO:0000313" key="2">
    <source>
        <dbReference type="Proteomes" id="UP000217790"/>
    </source>
</evidence>
<dbReference type="AlphaFoldDB" id="A0A2H3DIS4"/>